<dbReference type="InterPro" id="IPR000700">
    <property type="entry name" value="PAS-assoc_C"/>
</dbReference>
<dbReference type="Gene3D" id="3.30.70.270">
    <property type="match status" value="1"/>
</dbReference>
<dbReference type="SMART" id="SM00086">
    <property type="entry name" value="PAC"/>
    <property type="match status" value="1"/>
</dbReference>
<dbReference type="NCBIfam" id="TIGR00254">
    <property type="entry name" value="GGDEF"/>
    <property type="match status" value="2"/>
</dbReference>
<protein>
    <submittedName>
        <fullName evidence="5">EAL domain-containing protein</fullName>
    </submittedName>
</protein>
<feature type="domain" description="PAC" evidence="2">
    <location>
        <begin position="75"/>
        <end position="127"/>
    </location>
</feature>
<dbReference type="InterPro" id="IPR035965">
    <property type="entry name" value="PAS-like_dom_sf"/>
</dbReference>
<evidence type="ECO:0000259" key="4">
    <source>
        <dbReference type="PROSITE" id="PS50887"/>
    </source>
</evidence>
<evidence type="ECO:0000259" key="1">
    <source>
        <dbReference type="PROSITE" id="PS50112"/>
    </source>
</evidence>
<dbReference type="InterPro" id="IPR035919">
    <property type="entry name" value="EAL_sf"/>
</dbReference>
<reference evidence="5 6" key="1">
    <citation type="submission" date="2019-03" db="EMBL/GenBank/DDBJ databases">
        <title>Metabolic reconstructions from genomes of highly enriched 'Candidatus Accumulibacter' and 'Candidatus Competibacter' bioreactor populations.</title>
        <authorList>
            <person name="Annavajhala M.K."/>
            <person name="Welles L."/>
            <person name="Abbas B."/>
            <person name="Sorokin D."/>
            <person name="Park H."/>
            <person name="Van Loosdrecht M."/>
            <person name="Chandran K."/>
        </authorList>
    </citation>
    <scope>NUCLEOTIDE SEQUENCE [LARGE SCALE GENOMIC DNA]</scope>
    <source>
        <strain evidence="5 6">SBR_G</strain>
    </source>
</reference>
<dbReference type="InterPro" id="IPR043128">
    <property type="entry name" value="Rev_trsase/Diguanyl_cyclase"/>
</dbReference>
<dbReference type="PANTHER" id="PTHR44757">
    <property type="entry name" value="DIGUANYLATE CYCLASE DGCP"/>
    <property type="match status" value="1"/>
</dbReference>
<evidence type="ECO:0000259" key="2">
    <source>
        <dbReference type="PROSITE" id="PS50113"/>
    </source>
</evidence>
<feature type="domain" description="PAS" evidence="1">
    <location>
        <begin position="9"/>
        <end position="73"/>
    </location>
</feature>
<dbReference type="InterPro" id="IPR000014">
    <property type="entry name" value="PAS"/>
</dbReference>
<evidence type="ECO:0000259" key="3">
    <source>
        <dbReference type="PROSITE" id="PS50883"/>
    </source>
</evidence>
<evidence type="ECO:0000313" key="5">
    <source>
        <dbReference type="EMBL" id="NMQ19307.1"/>
    </source>
</evidence>
<dbReference type="PROSITE" id="PS50113">
    <property type="entry name" value="PAC"/>
    <property type="match status" value="1"/>
</dbReference>
<dbReference type="InterPro" id="IPR001633">
    <property type="entry name" value="EAL_dom"/>
</dbReference>
<dbReference type="Gene3D" id="3.30.450.20">
    <property type="entry name" value="PAS domain"/>
    <property type="match status" value="1"/>
</dbReference>
<dbReference type="PROSITE" id="PS50112">
    <property type="entry name" value="PAS"/>
    <property type="match status" value="1"/>
</dbReference>
<dbReference type="PROSITE" id="PS50883">
    <property type="entry name" value="EAL"/>
    <property type="match status" value="1"/>
</dbReference>
<dbReference type="SUPFAM" id="SSF55073">
    <property type="entry name" value="Nucleotide cyclase"/>
    <property type="match status" value="1"/>
</dbReference>
<dbReference type="Pfam" id="PF00990">
    <property type="entry name" value="GGDEF"/>
    <property type="match status" value="1"/>
</dbReference>
<dbReference type="EMBL" id="SPMZ01000024">
    <property type="protein sequence ID" value="NMQ19307.1"/>
    <property type="molecule type" value="Genomic_DNA"/>
</dbReference>
<dbReference type="CDD" id="cd01949">
    <property type="entry name" value="GGDEF"/>
    <property type="match status" value="1"/>
</dbReference>
<dbReference type="SUPFAM" id="SSF55785">
    <property type="entry name" value="PYP-like sensor domain (PAS domain)"/>
    <property type="match status" value="1"/>
</dbReference>
<gene>
    <name evidence="5" type="ORF">E4P82_08965</name>
</gene>
<dbReference type="CDD" id="cd00130">
    <property type="entry name" value="PAS"/>
    <property type="match status" value="1"/>
</dbReference>
<dbReference type="PROSITE" id="PS50887">
    <property type="entry name" value="GGDEF"/>
    <property type="match status" value="1"/>
</dbReference>
<organism evidence="5 6">
    <name type="scientific">Candidatus Competibacter phosphatis</name>
    <dbReference type="NCBI Taxonomy" id="221280"/>
    <lineage>
        <taxon>Bacteria</taxon>
        <taxon>Pseudomonadati</taxon>
        <taxon>Pseudomonadota</taxon>
        <taxon>Gammaproteobacteria</taxon>
        <taxon>Candidatus Competibacteraceae</taxon>
        <taxon>Candidatus Competibacter</taxon>
    </lineage>
</organism>
<dbReference type="InterPro" id="IPR000160">
    <property type="entry name" value="GGDEF_dom"/>
</dbReference>
<sequence>MSFFTASYAIEQNPISVLITDINGVIEYANPKFSEVSGYLLEEIRGKNPYFLQTNTLSAEEYQRMSQLVINGGVWQGELCSRRKNGDFFWESTHISAIRNPYGAISHFVWLREDISDRKRAEERIRFLAYYDNLTHLPNRLMLQERLREAIEISRMHSCLLAVIFLDLDQFKRINDSLGHRAGDLLLQQVANRLQECLRFSDQVYIARPDTPLPQDLLARLGGDEFVIVLTEFNHTDAVTRVARRVLDVMAKPFVVNNKEVFTSCSIGIALYPYDGDDMEVLLKHADTALYHAKDRGRNNYQMFSPSMNVAATQRLVLESHLRKALQNQEMTLYYQPQVVLDSGRVTGVEALLRWNSPELGMVSPADFIPIAEETGLIVSIGEWVLRTACTQARAWQTMEGLSDLRMAVNLSPRQFSDPHFLKRIATALQETGLQPELLELEITESQLMQEGLLECLQSLKELGVTLSIDDFGTGYSNLRYLQRFPLDRLKIDKSFVKDIDCKSNHDTIAATVIAMARSLRLSVIAEGVETKCQLAGLRALDCDEIQGHYCSHPQPPEKILGILKSHFKFD</sequence>
<feature type="domain" description="GGDEF" evidence="4">
    <location>
        <begin position="159"/>
        <end position="306"/>
    </location>
</feature>
<dbReference type="RefSeq" id="WP_281383670.1">
    <property type="nucleotide sequence ID" value="NZ_SPMZ01000024.1"/>
</dbReference>
<keyword evidence="6" id="KW-1185">Reference proteome</keyword>
<dbReference type="SMART" id="SM00267">
    <property type="entry name" value="GGDEF"/>
    <property type="match status" value="1"/>
</dbReference>
<dbReference type="SMART" id="SM00052">
    <property type="entry name" value="EAL"/>
    <property type="match status" value="1"/>
</dbReference>
<evidence type="ECO:0000313" key="6">
    <source>
        <dbReference type="Proteomes" id="UP000760480"/>
    </source>
</evidence>
<dbReference type="InterPro" id="IPR029787">
    <property type="entry name" value="Nucleotide_cyclase"/>
</dbReference>
<dbReference type="PANTHER" id="PTHR44757:SF2">
    <property type="entry name" value="BIOFILM ARCHITECTURE MAINTENANCE PROTEIN MBAA"/>
    <property type="match status" value="1"/>
</dbReference>
<proteinExistence type="predicted"/>
<comment type="caution">
    <text evidence="5">The sequence shown here is derived from an EMBL/GenBank/DDBJ whole genome shotgun (WGS) entry which is preliminary data.</text>
</comment>
<dbReference type="Gene3D" id="3.20.20.450">
    <property type="entry name" value="EAL domain"/>
    <property type="match status" value="1"/>
</dbReference>
<dbReference type="Pfam" id="PF13426">
    <property type="entry name" value="PAS_9"/>
    <property type="match status" value="1"/>
</dbReference>
<dbReference type="CDD" id="cd01948">
    <property type="entry name" value="EAL"/>
    <property type="match status" value="1"/>
</dbReference>
<dbReference type="SUPFAM" id="SSF141868">
    <property type="entry name" value="EAL domain-like"/>
    <property type="match status" value="1"/>
</dbReference>
<dbReference type="NCBIfam" id="TIGR00229">
    <property type="entry name" value="sensory_box"/>
    <property type="match status" value="1"/>
</dbReference>
<dbReference type="Proteomes" id="UP000760480">
    <property type="component" value="Unassembled WGS sequence"/>
</dbReference>
<accession>A0ABX1TKV0</accession>
<name>A0ABX1TKV0_9GAMM</name>
<dbReference type="Pfam" id="PF00563">
    <property type="entry name" value="EAL"/>
    <property type="match status" value="1"/>
</dbReference>
<dbReference type="InterPro" id="IPR052155">
    <property type="entry name" value="Biofilm_reg_signaling"/>
</dbReference>
<dbReference type="InterPro" id="IPR001610">
    <property type="entry name" value="PAC"/>
</dbReference>
<feature type="domain" description="EAL" evidence="3">
    <location>
        <begin position="315"/>
        <end position="568"/>
    </location>
</feature>